<name>A0A256GZM9_9HYPH</name>
<organism evidence="1 2">
    <name type="scientific">Brucella lupini</name>
    <dbReference type="NCBI Taxonomy" id="255457"/>
    <lineage>
        <taxon>Bacteria</taxon>
        <taxon>Pseudomonadati</taxon>
        <taxon>Pseudomonadota</taxon>
        <taxon>Alphaproteobacteria</taxon>
        <taxon>Hyphomicrobiales</taxon>
        <taxon>Brucellaceae</taxon>
        <taxon>Brucella/Ochrobactrum group</taxon>
        <taxon>Brucella</taxon>
    </lineage>
</organism>
<protein>
    <submittedName>
        <fullName evidence="1">Uncharacterized protein</fullName>
    </submittedName>
</protein>
<reference evidence="1 2" key="1">
    <citation type="submission" date="2017-07" db="EMBL/GenBank/DDBJ databases">
        <title>Draft genome of Ochrobactrum lupini type strain LUP21.</title>
        <authorList>
            <person name="Krzyzanowska D.M."/>
            <person name="Jafra S."/>
        </authorList>
    </citation>
    <scope>NUCLEOTIDE SEQUENCE [LARGE SCALE GENOMIC DNA]</scope>
    <source>
        <strain evidence="1 2">LUP21</strain>
    </source>
</reference>
<proteinExistence type="predicted"/>
<dbReference type="AlphaFoldDB" id="A0A256GZM9"/>
<comment type="caution">
    <text evidence="1">The sequence shown here is derived from an EMBL/GenBank/DDBJ whole genome shotgun (WGS) entry which is preliminary data.</text>
</comment>
<accession>A0A256GZM9</accession>
<sequence length="61" mass="6553">MIHFVDVIWARRRGRTALAALRPEAASGLAHSGDDPLAECKALAKLAADRQARRATGVLTE</sequence>
<dbReference type="EMBL" id="NNRN01000019">
    <property type="protein sequence ID" value="OYR32685.1"/>
    <property type="molecule type" value="Genomic_DNA"/>
</dbReference>
<evidence type="ECO:0000313" key="1">
    <source>
        <dbReference type="EMBL" id="OYR32685.1"/>
    </source>
</evidence>
<evidence type="ECO:0000313" key="2">
    <source>
        <dbReference type="Proteomes" id="UP000216363"/>
    </source>
</evidence>
<dbReference type="Proteomes" id="UP000216363">
    <property type="component" value="Unassembled WGS sequence"/>
</dbReference>
<gene>
    <name evidence="1" type="ORF">CES86_5565</name>
</gene>